<feature type="region of interest" description="Disordered" evidence="1">
    <location>
        <begin position="66"/>
        <end position="119"/>
    </location>
</feature>
<organism evidence="2 3">
    <name type="scientific">Petrolisthes cinctipes</name>
    <name type="common">Flat porcelain crab</name>
    <dbReference type="NCBI Taxonomy" id="88211"/>
    <lineage>
        <taxon>Eukaryota</taxon>
        <taxon>Metazoa</taxon>
        <taxon>Ecdysozoa</taxon>
        <taxon>Arthropoda</taxon>
        <taxon>Crustacea</taxon>
        <taxon>Multicrustacea</taxon>
        <taxon>Malacostraca</taxon>
        <taxon>Eumalacostraca</taxon>
        <taxon>Eucarida</taxon>
        <taxon>Decapoda</taxon>
        <taxon>Pleocyemata</taxon>
        <taxon>Anomura</taxon>
        <taxon>Galatheoidea</taxon>
        <taxon>Porcellanidae</taxon>
        <taxon>Petrolisthes</taxon>
    </lineage>
</organism>
<dbReference type="Proteomes" id="UP001286313">
    <property type="component" value="Unassembled WGS sequence"/>
</dbReference>
<gene>
    <name evidence="2" type="ORF">Pcinc_013775</name>
</gene>
<evidence type="ECO:0000313" key="3">
    <source>
        <dbReference type="Proteomes" id="UP001286313"/>
    </source>
</evidence>
<evidence type="ECO:0000256" key="1">
    <source>
        <dbReference type="SAM" id="MobiDB-lite"/>
    </source>
</evidence>
<evidence type="ECO:0000313" key="2">
    <source>
        <dbReference type="EMBL" id="KAK3881803.1"/>
    </source>
</evidence>
<dbReference type="EMBL" id="JAWQEG010001175">
    <property type="protein sequence ID" value="KAK3881803.1"/>
    <property type="molecule type" value="Genomic_DNA"/>
</dbReference>
<dbReference type="AlphaFoldDB" id="A0AAE1FW75"/>
<sequence>MLCCLCVYHSGSARGPPVSLLRGTDCSQSDVICPITPPTTLLAAGVPGQEMPTPVYVTLAGYKGPLSGRRGEGRRGRGVARNAGSERKGEWRELKYPERGRGEWEKKEEGEITSEDRGR</sequence>
<feature type="compositionally biased region" description="Basic and acidic residues" evidence="1">
    <location>
        <begin position="84"/>
        <end position="119"/>
    </location>
</feature>
<accession>A0AAE1FW75</accession>
<keyword evidence="3" id="KW-1185">Reference proteome</keyword>
<name>A0AAE1FW75_PETCI</name>
<comment type="caution">
    <text evidence="2">The sequence shown here is derived from an EMBL/GenBank/DDBJ whole genome shotgun (WGS) entry which is preliminary data.</text>
</comment>
<proteinExistence type="predicted"/>
<protein>
    <submittedName>
        <fullName evidence="2">Uncharacterized protein</fullName>
    </submittedName>
</protein>
<reference evidence="2" key="1">
    <citation type="submission" date="2023-10" db="EMBL/GenBank/DDBJ databases">
        <title>Genome assemblies of two species of porcelain crab, Petrolisthes cinctipes and Petrolisthes manimaculis (Anomura: Porcellanidae).</title>
        <authorList>
            <person name="Angst P."/>
        </authorList>
    </citation>
    <scope>NUCLEOTIDE SEQUENCE</scope>
    <source>
        <strain evidence="2">PB745_01</strain>
        <tissue evidence="2">Gill</tissue>
    </source>
</reference>